<keyword evidence="1" id="KW-0472">Membrane</keyword>
<dbReference type="Proteomes" id="UP000198518">
    <property type="component" value="Unassembled WGS sequence"/>
</dbReference>
<gene>
    <name evidence="2" type="ORF">SAMN04487945_1489</name>
</gene>
<accession>A0A1I0P8E6</accession>
<evidence type="ECO:0000313" key="2">
    <source>
        <dbReference type="EMBL" id="SEW10673.1"/>
    </source>
</evidence>
<dbReference type="OrthoDB" id="241667at2157"/>
<feature type="transmembrane region" description="Helical" evidence="1">
    <location>
        <begin position="215"/>
        <end position="233"/>
    </location>
</feature>
<proteinExistence type="predicted"/>
<dbReference type="AlphaFoldDB" id="A0A1I0P8E6"/>
<keyword evidence="1" id="KW-1133">Transmembrane helix</keyword>
<feature type="transmembrane region" description="Helical" evidence="1">
    <location>
        <begin position="7"/>
        <end position="26"/>
    </location>
</feature>
<feature type="transmembrane region" description="Helical" evidence="1">
    <location>
        <begin position="239"/>
        <end position="255"/>
    </location>
</feature>
<evidence type="ECO:0000313" key="3">
    <source>
        <dbReference type="Proteomes" id="UP000198518"/>
    </source>
</evidence>
<feature type="transmembrane region" description="Helical" evidence="1">
    <location>
        <begin position="32"/>
        <end position="52"/>
    </location>
</feature>
<dbReference type="EMBL" id="FOJA01000001">
    <property type="protein sequence ID" value="SEW10673.1"/>
    <property type="molecule type" value="Genomic_DNA"/>
</dbReference>
<feature type="transmembrane region" description="Helical" evidence="1">
    <location>
        <begin position="189"/>
        <end position="208"/>
    </location>
</feature>
<dbReference type="STRING" id="355548.SAMN04487945_1489"/>
<feature type="transmembrane region" description="Helical" evidence="1">
    <location>
        <begin position="267"/>
        <end position="286"/>
    </location>
</feature>
<reference evidence="2 3" key="1">
    <citation type="submission" date="2016-10" db="EMBL/GenBank/DDBJ databases">
        <authorList>
            <person name="de Groot N.N."/>
        </authorList>
    </citation>
    <scope>NUCLEOTIDE SEQUENCE [LARGE SCALE GENOMIC DNA]</scope>
    <source>
        <strain evidence="2 3">CGMCC 1.5337</strain>
    </source>
</reference>
<feature type="transmembrane region" description="Helical" evidence="1">
    <location>
        <begin position="130"/>
        <end position="150"/>
    </location>
</feature>
<evidence type="ECO:0000256" key="1">
    <source>
        <dbReference type="SAM" id="Phobius"/>
    </source>
</evidence>
<feature type="transmembrane region" description="Helical" evidence="1">
    <location>
        <begin position="162"/>
        <end position="183"/>
    </location>
</feature>
<name>A0A1I0P8E6_9EURY</name>
<protein>
    <submittedName>
        <fullName evidence="2">Uncharacterized protein</fullName>
    </submittedName>
</protein>
<dbReference type="RefSeq" id="WP_089668701.1">
    <property type="nucleotide sequence ID" value="NZ_FOJA01000001.1"/>
</dbReference>
<sequence length="321" mass="31173">MQRVIRAVGYVLLLATATGLLGGVLVEPTDVSFARVGFTGSLVVAGAVTAAVERRATFDSLAATPLEPSDAADAFAVVGAAGLTYVLSVHASFGPVLASALVGVAAGVGTPDVDTAAYCGSFVGMASPTVFPSVGLVFAAGLVSGAAFVAARESFVGFGGKLGTLALFGCSTTGLLLGIDYASTAGVQWGSAAITVPVAAVAAVTTAALSVRCGLGAVVGSALVGLVAGFTLPVVAPDVGGLLATVAFCASFVGMSTRERLGSEARVGVAGGLCGLVFILVAPAFAGAGGKLGTTAFISCLALAGTDRLVTRVGDRFGMSG</sequence>
<keyword evidence="3" id="KW-1185">Reference proteome</keyword>
<keyword evidence="1" id="KW-0812">Transmembrane</keyword>
<organism evidence="2 3">
    <name type="scientific">Halobacterium jilantaiense</name>
    <dbReference type="NCBI Taxonomy" id="355548"/>
    <lineage>
        <taxon>Archaea</taxon>
        <taxon>Methanobacteriati</taxon>
        <taxon>Methanobacteriota</taxon>
        <taxon>Stenosarchaea group</taxon>
        <taxon>Halobacteria</taxon>
        <taxon>Halobacteriales</taxon>
        <taxon>Halobacteriaceae</taxon>
        <taxon>Halobacterium</taxon>
    </lineage>
</organism>